<dbReference type="InterPro" id="IPR020904">
    <property type="entry name" value="Sc_DH/Rdtase_CS"/>
</dbReference>
<gene>
    <name evidence="2" type="ORF">AQZ52_00330</name>
</gene>
<dbReference type="Pfam" id="PF00106">
    <property type="entry name" value="adh_short"/>
    <property type="match status" value="1"/>
</dbReference>
<dbReference type="Gene3D" id="3.40.50.720">
    <property type="entry name" value="NAD(P)-binding Rossmann-like Domain"/>
    <property type="match status" value="1"/>
</dbReference>
<dbReference type="PANTHER" id="PTHR45458">
    <property type="entry name" value="SHORT-CHAIN DEHYDROGENASE/REDUCTASE SDR"/>
    <property type="match status" value="1"/>
</dbReference>
<dbReference type="InterPro" id="IPR002347">
    <property type="entry name" value="SDR_fam"/>
</dbReference>
<dbReference type="InterPro" id="IPR052184">
    <property type="entry name" value="SDR_enzymes"/>
</dbReference>
<evidence type="ECO:0000313" key="2">
    <source>
        <dbReference type="EMBL" id="KUR73469.1"/>
    </source>
</evidence>
<reference evidence="2 3" key="1">
    <citation type="submission" date="2015-10" db="EMBL/GenBank/DDBJ databases">
        <title>Draft genome sequence of Novosphingobium fuchskuhlense DSM 25065 isolated from a surface water sample of the southwest basin of Lake Grosse Fuchskuhle.</title>
        <authorList>
            <person name="Ruckert C."/>
            <person name="Winkler A."/>
            <person name="Glaeser J."/>
            <person name="Grossart H.-P."/>
            <person name="Kalinowski J."/>
            <person name="Glaeser S."/>
        </authorList>
    </citation>
    <scope>NUCLEOTIDE SEQUENCE [LARGE SCALE GENOMIC DNA]</scope>
    <source>
        <strain evidence="2 3">FNE08-7</strain>
    </source>
</reference>
<dbReference type="OrthoDB" id="9785826at2"/>
<name>A0A117UZ18_9SPHN</name>
<dbReference type="AlphaFoldDB" id="A0A117UZ18"/>
<dbReference type="InterPro" id="IPR036291">
    <property type="entry name" value="NAD(P)-bd_dom_sf"/>
</dbReference>
<comment type="caution">
    <text evidence="2">The sequence shown here is derived from an EMBL/GenBank/DDBJ whole genome shotgun (WGS) entry which is preliminary data.</text>
</comment>
<evidence type="ECO:0000313" key="3">
    <source>
        <dbReference type="Proteomes" id="UP000058012"/>
    </source>
</evidence>
<dbReference type="SUPFAM" id="SSF51735">
    <property type="entry name" value="NAD(P)-binding Rossmann-fold domains"/>
    <property type="match status" value="1"/>
</dbReference>
<sequence>MATVAITGCARGIGLELAAQHIAAGDTVIALPRKASAALEELAASSGGRLTITPCDVASDASVRAAAASGTGTVDVLYNVAGVTGPIANELEGADWDAWNEAFAIMVQGPLRVLQAFLPRLGEGSRVINVTSQLGASTWPMGGMYAYASAKAALNRLMRSVAIDLKPRGVIIGLVHPGWVQTDMGGPHAEITPQESAAGILRLGAGWSLDDTGEFRKWNGEPHAW</sequence>
<keyword evidence="3" id="KW-1185">Reference proteome</keyword>
<dbReference type="Proteomes" id="UP000058012">
    <property type="component" value="Unassembled WGS sequence"/>
</dbReference>
<dbReference type="PANTHER" id="PTHR45458:SF1">
    <property type="entry name" value="SHORT CHAIN DEHYDROGENASE"/>
    <property type="match status" value="1"/>
</dbReference>
<dbReference type="PROSITE" id="PS00061">
    <property type="entry name" value="ADH_SHORT"/>
    <property type="match status" value="1"/>
</dbReference>
<dbReference type="GO" id="GO:0016616">
    <property type="term" value="F:oxidoreductase activity, acting on the CH-OH group of donors, NAD or NADP as acceptor"/>
    <property type="evidence" value="ECO:0007669"/>
    <property type="project" value="TreeGrafter"/>
</dbReference>
<dbReference type="STRING" id="1117702.AQZ52_00330"/>
<dbReference type="RefSeq" id="WP_067905986.1">
    <property type="nucleotide sequence ID" value="NZ_KQ954244.1"/>
</dbReference>
<protein>
    <submittedName>
        <fullName evidence="2">Short-chain dehydrogenase</fullName>
    </submittedName>
</protein>
<proteinExistence type="inferred from homology"/>
<accession>A0A117UZ18</accession>
<dbReference type="PRINTS" id="PR00081">
    <property type="entry name" value="GDHRDH"/>
</dbReference>
<evidence type="ECO:0000256" key="1">
    <source>
        <dbReference type="RuleBase" id="RU000363"/>
    </source>
</evidence>
<dbReference type="EMBL" id="LLZS01000001">
    <property type="protein sequence ID" value="KUR73469.1"/>
    <property type="molecule type" value="Genomic_DNA"/>
</dbReference>
<dbReference type="PRINTS" id="PR00080">
    <property type="entry name" value="SDRFAMILY"/>
</dbReference>
<comment type="similarity">
    <text evidence="1">Belongs to the short-chain dehydrogenases/reductases (SDR) family.</text>
</comment>
<organism evidence="2 3">
    <name type="scientific">Novosphingobium fuchskuhlense</name>
    <dbReference type="NCBI Taxonomy" id="1117702"/>
    <lineage>
        <taxon>Bacteria</taxon>
        <taxon>Pseudomonadati</taxon>
        <taxon>Pseudomonadota</taxon>
        <taxon>Alphaproteobacteria</taxon>
        <taxon>Sphingomonadales</taxon>
        <taxon>Sphingomonadaceae</taxon>
        <taxon>Novosphingobium</taxon>
    </lineage>
</organism>